<evidence type="ECO:0008006" key="4">
    <source>
        <dbReference type="Google" id="ProtNLM"/>
    </source>
</evidence>
<feature type="compositionally biased region" description="Acidic residues" evidence="1">
    <location>
        <begin position="235"/>
        <end position="252"/>
    </location>
</feature>
<feature type="region of interest" description="Disordered" evidence="1">
    <location>
        <begin position="191"/>
        <end position="252"/>
    </location>
</feature>
<keyword evidence="3" id="KW-1185">Reference proteome</keyword>
<evidence type="ECO:0000313" key="3">
    <source>
        <dbReference type="Proteomes" id="UP001295684"/>
    </source>
</evidence>
<dbReference type="EMBL" id="CAMPGE010028665">
    <property type="protein sequence ID" value="CAI2386175.1"/>
    <property type="molecule type" value="Genomic_DNA"/>
</dbReference>
<dbReference type="PANTHER" id="PTHR35381">
    <property type="entry name" value="EF-HAND DOMAIN-CONTAINING PROTEIN"/>
    <property type="match status" value="1"/>
</dbReference>
<comment type="caution">
    <text evidence="2">The sequence shown here is derived from an EMBL/GenBank/DDBJ whole genome shotgun (WGS) entry which is preliminary data.</text>
</comment>
<feature type="region of interest" description="Disordered" evidence="1">
    <location>
        <begin position="402"/>
        <end position="421"/>
    </location>
</feature>
<accession>A0AAD1Y7F5</accession>
<dbReference type="Proteomes" id="UP001295684">
    <property type="component" value="Unassembled WGS sequence"/>
</dbReference>
<dbReference type="Gene3D" id="3.10.20.870">
    <property type="entry name" value="PFU (PLAA family ubiquitin binding), C-terminal domain"/>
    <property type="match status" value="1"/>
</dbReference>
<organism evidence="2 3">
    <name type="scientific">Euplotes crassus</name>
    <dbReference type="NCBI Taxonomy" id="5936"/>
    <lineage>
        <taxon>Eukaryota</taxon>
        <taxon>Sar</taxon>
        <taxon>Alveolata</taxon>
        <taxon>Ciliophora</taxon>
        <taxon>Intramacronucleata</taxon>
        <taxon>Spirotrichea</taxon>
        <taxon>Hypotrichia</taxon>
        <taxon>Euplotida</taxon>
        <taxon>Euplotidae</taxon>
        <taxon>Moneuplotes</taxon>
    </lineage>
</organism>
<dbReference type="InterPro" id="IPR038122">
    <property type="entry name" value="PFU_sf"/>
</dbReference>
<evidence type="ECO:0000313" key="2">
    <source>
        <dbReference type="EMBL" id="CAI2386175.1"/>
    </source>
</evidence>
<name>A0AAD1Y7F5_EUPCR</name>
<proteinExistence type="predicted"/>
<reference evidence="2" key="1">
    <citation type="submission" date="2023-07" db="EMBL/GenBank/DDBJ databases">
        <authorList>
            <consortium name="AG Swart"/>
            <person name="Singh M."/>
            <person name="Singh A."/>
            <person name="Seah K."/>
            <person name="Emmerich C."/>
        </authorList>
    </citation>
    <scope>NUCLEOTIDE SEQUENCE</scope>
    <source>
        <strain evidence="2">DP1</strain>
    </source>
</reference>
<feature type="compositionally biased region" description="Basic and acidic residues" evidence="1">
    <location>
        <begin position="512"/>
        <end position="531"/>
    </location>
</feature>
<dbReference type="PANTHER" id="PTHR35381:SF1">
    <property type="entry name" value="EF-HAND DOMAIN-CONTAINING PROTEIN"/>
    <property type="match status" value="1"/>
</dbReference>
<feature type="region of interest" description="Disordered" evidence="1">
    <location>
        <begin position="511"/>
        <end position="590"/>
    </location>
</feature>
<sequence length="770" mass="89747">MEGVGGQYGFDPIFQEDSKEEEKLAKIAKNHITEEPIFEVTEENISEKMMTEGKSQTMIQRILNETEFNKSLPLSTDDLKYQTQFSATSYNPRGRKLLIITIDIGKGRNEQLAIHENDNPQEVAEKFCERHQYESGLKDMLQYQIEGTIYEAKSKLLKKERSQGTASQHDEAELEIPLEFTYSEGGIRISPKGEFSTVPAATNSQNLDRNEVEDQNSEFFSNNIQEGEPRKESQEYEIEAEGEEEEGEHPEEEIIEELEDNPENGINEVSEEYQDYSGNIPESGKKYNEVENTGNMRLNIKTNTPMKPHTIRGVAQKYLDMKSKFIPDINETTNKIGTFRVGTEDLVYNRLATDAKQKIITSKKTQKPVEKKPKMSKALHKDYTPVNFGERLYQKSRINKERNSRLSKLEQNKKKKEEEKSYPFKPEINEVSHKYYKRSYKVVIADSLLEEQYKTEADYARARDVKEVTFYEEHTFNPTISMISQEIMKNKIHDRPASVHEQLAMKTPSKFRHLEKTMEKKKGNKTKDKPQRKSTYKSNYKGRSIDEMVYSKQHTERENKQKREEDNSFSFKPVISRGPKNQTNEEIPLHDRLILEGTRLNQERNKRKEENLRQKKLVNIKTTSVEILEKKKRYILMNVFEVLDGNNDGFISNENCDFDKLNQELKEFFEPLIEEIKESNVSLSKEDFIECSLQLYKKLNPTQRSALINAGRVKDRIPREEEYAFTPYVSQRSSELAVSIRPEGDTVEDRLLSGGYAKKIEPNHFIEEEY</sequence>
<evidence type="ECO:0000256" key="1">
    <source>
        <dbReference type="SAM" id="MobiDB-lite"/>
    </source>
</evidence>
<dbReference type="AlphaFoldDB" id="A0AAD1Y7F5"/>
<feature type="compositionally biased region" description="Basic and acidic residues" evidence="1">
    <location>
        <begin position="553"/>
        <end position="566"/>
    </location>
</feature>
<protein>
    <recommendedName>
        <fullName evidence="4">EF-hand domain-containing protein</fullName>
    </recommendedName>
</protein>
<gene>
    <name evidence="2" type="ORF">ECRASSUSDP1_LOCUS27779</name>
</gene>